<evidence type="ECO:0000313" key="3">
    <source>
        <dbReference type="Proteomes" id="UP000073601"/>
    </source>
</evidence>
<gene>
    <name evidence="2" type="primary">gpr</name>
    <name evidence="2" type="ORF">GMA8713_03960</name>
</gene>
<proteinExistence type="predicted"/>
<accession>A0A128FGK6</accession>
<dbReference type="Gene3D" id="3.20.20.100">
    <property type="entry name" value="NADP-dependent oxidoreductase domain"/>
    <property type="match status" value="1"/>
</dbReference>
<dbReference type="EC" id="1.1.1.-" evidence="2"/>
<dbReference type="GO" id="GO:0005829">
    <property type="term" value="C:cytosol"/>
    <property type="evidence" value="ECO:0007669"/>
    <property type="project" value="TreeGrafter"/>
</dbReference>
<dbReference type="RefSeq" id="WP_062713420.1">
    <property type="nucleotide sequence ID" value="NZ_CAWRCI010000047.1"/>
</dbReference>
<dbReference type="PANTHER" id="PTHR43364">
    <property type="entry name" value="NADH-SPECIFIC METHYLGLYOXAL REDUCTASE-RELATED"/>
    <property type="match status" value="1"/>
</dbReference>
<evidence type="ECO:0000259" key="1">
    <source>
        <dbReference type="Pfam" id="PF00248"/>
    </source>
</evidence>
<keyword evidence="3" id="KW-1185">Reference proteome</keyword>
<dbReference type="InterPro" id="IPR018170">
    <property type="entry name" value="Aldo/ket_reductase_CS"/>
</dbReference>
<dbReference type="InterPro" id="IPR050523">
    <property type="entry name" value="AKR_Detox_Biosynth"/>
</dbReference>
<dbReference type="InterPro" id="IPR023210">
    <property type="entry name" value="NADP_OxRdtase_dom"/>
</dbReference>
<dbReference type="AlphaFoldDB" id="A0A128FGK6"/>
<dbReference type="SUPFAM" id="SSF51430">
    <property type="entry name" value="NAD(P)-linked oxidoreductase"/>
    <property type="match status" value="1"/>
</dbReference>
<name>A0A128FGK6_9GAMM</name>
<dbReference type="Pfam" id="PF00248">
    <property type="entry name" value="Aldo_ket_red"/>
    <property type="match status" value="1"/>
</dbReference>
<feature type="domain" description="NADP-dependent oxidoreductase" evidence="1">
    <location>
        <begin position="3"/>
        <end position="287"/>
    </location>
</feature>
<evidence type="ECO:0000313" key="2">
    <source>
        <dbReference type="EMBL" id="CZF85927.1"/>
    </source>
</evidence>
<protein>
    <submittedName>
        <fullName evidence="2">L-glyceraldehyde 3-phosphate reductase</fullName>
        <ecNumber evidence="2">1.1.1.-</ecNumber>
    </submittedName>
</protein>
<sequence>MFPIILGTAKFGTYTSQEESYSVLDGFLEMGGRRIDTANNYAVWHPDGKGGESETVLGEWLKTKSRSDVEVMSKIGAQSVDGFTYDKLDGLSPGNIMRSIDDCLSRLQTDYIDVLYAHVDDESTPLLDTWRTLSSLVEQGTVKSLGISNYKEPRVLELVDVIKENGLEPFRYAQYRYTLLSPNIDAKFGPQIVMNEHLFGVLKHLEFRPEIIGYSPLIDGAYELSPDELPEDYDNLLNAIMVEELQIQAEESQTTTSALVLKTIADYGVTPVTAASTIHRLRDNLKLLI</sequence>
<dbReference type="PROSITE" id="PS00062">
    <property type="entry name" value="ALDOKETO_REDUCTASE_2"/>
    <property type="match status" value="1"/>
</dbReference>
<dbReference type="PANTHER" id="PTHR43364:SF6">
    <property type="entry name" value="OXIDOREDUCTASE-RELATED"/>
    <property type="match status" value="1"/>
</dbReference>
<dbReference type="GO" id="GO:0016491">
    <property type="term" value="F:oxidoreductase activity"/>
    <property type="evidence" value="ECO:0007669"/>
    <property type="project" value="UniProtKB-KW"/>
</dbReference>
<dbReference type="InterPro" id="IPR036812">
    <property type="entry name" value="NAD(P)_OxRdtase_dom_sf"/>
</dbReference>
<dbReference type="EMBL" id="FIZY01000047">
    <property type="protein sequence ID" value="CZF85927.1"/>
    <property type="molecule type" value="Genomic_DNA"/>
</dbReference>
<reference evidence="3" key="1">
    <citation type="submission" date="2016-02" db="EMBL/GenBank/DDBJ databases">
        <authorList>
            <person name="Rodrigo-Torres Lidia"/>
            <person name="Arahal R.David."/>
        </authorList>
    </citation>
    <scope>NUCLEOTIDE SEQUENCE [LARGE SCALE GENOMIC DNA]</scope>
    <source>
        <strain evidence="3">CECT 8713</strain>
    </source>
</reference>
<organism evidence="2 3">
    <name type="scientific">Grimontia marina</name>
    <dbReference type="NCBI Taxonomy" id="646534"/>
    <lineage>
        <taxon>Bacteria</taxon>
        <taxon>Pseudomonadati</taxon>
        <taxon>Pseudomonadota</taxon>
        <taxon>Gammaproteobacteria</taxon>
        <taxon>Vibrionales</taxon>
        <taxon>Vibrionaceae</taxon>
        <taxon>Grimontia</taxon>
    </lineage>
</organism>
<dbReference type="Proteomes" id="UP000073601">
    <property type="component" value="Unassembled WGS sequence"/>
</dbReference>
<keyword evidence="2" id="KW-0560">Oxidoreductase</keyword>
<dbReference type="OrthoDB" id="9772407at2"/>